<evidence type="ECO:0000256" key="1">
    <source>
        <dbReference type="ARBA" id="ARBA00004123"/>
    </source>
</evidence>
<keyword evidence="8" id="KW-1185">Reference proteome</keyword>
<dbReference type="GO" id="GO:0071011">
    <property type="term" value="C:precatalytic spliceosome"/>
    <property type="evidence" value="ECO:0007669"/>
    <property type="project" value="TreeGrafter"/>
</dbReference>
<evidence type="ECO:0000256" key="3">
    <source>
        <dbReference type="ARBA" id="ARBA00022664"/>
    </source>
</evidence>
<evidence type="ECO:0000313" key="7">
    <source>
        <dbReference type="EMBL" id="KAK3198838.1"/>
    </source>
</evidence>
<reference evidence="7" key="1">
    <citation type="journal article" date="2023" name="Plant J.">
        <title>Genome sequences and population genomics provide insights into the demographic history, inbreeding, and mutation load of two 'living fossil' tree species of Dipteronia.</title>
        <authorList>
            <person name="Feng Y."/>
            <person name="Comes H.P."/>
            <person name="Chen J."/>
            <person name="Zhu S."/>
            <person name="Lu R."/>
            <person name="Zhang X."/>
            <person name="Li P."/>
            <person name="Qiu J."/>
            <person name="Olsen K.M."/>
            <person name="Qiu Y."/>
        </authorList>
    </citation>
    <scope>NUCLEOTIDE SEQUENCE</scope>
    <source>
        <strain evidence="7">NBL</strain>
    </source>
</reference>
<keyword evidence="4" id="KW-0677">Repeat</keyword>
<comment type="subcellular location">
    <subcellularLocation>
        <location evidence="1">Nucleus</location>
    </subcellularLocation>
</comment>
<dbReference type="InterPro" id="IPR045075">
    <property type="entry name" value="Syf1-like"/>
</dbReference>
<dbReference type="GO" id="GO:0000245">
    <property type="term" value="P:spliceosomal complex assembly"/>
    <property type="evidence" value="ECO:0007669"/>
    <property type="project" value="TreeGrafter"/>
</dbReference>
<keyword evidence="3" id="KW-0507">mRNA processing</keyword>
<sequence length="152" mass="17857">MTSTWNGLQTWSKYAELVRSLAETDRTRAIFELAIAQPALDMPELLWKAYIEFQKSQGEYERTRALYERLLDRTKHLKRQNVTMVHFPCVKYKHVGLHRGLVFFCGGKVEESDEEADEEVEKEEESEQKGYWEQLSVRRRGRGGGGREKKLM</sequence>
<keyword evidence="6" id="KW-0539">Nucleus</keyword>
<dbReference type="SUPFAM" id="SSF48452">
    <property type="entry name" value="TPR-like"/>
    <property type="match status" value="1"/>
</dbReference>
<gene>
    <name evidence="7" type="ORF">Dsin_022253</name>
</gene>
<dbReference type="PANTHER" id="PTHR11246:SF3">
    <property type="entry name" value="CROOKED NECK-LIKE PROTEIN 1"/>
    <property type="match status" value="1"/>
</dbReference>
<dbReference type="Gene3D" id="1.25.40.10">
    <property type="entry name" value="Tetratricopeptide repeat domain"/>
    <property type="match status" value="1"/>
</dbReference>
<dbReference type="EMBL" id="JANJYJ010000007">
    <property type="protein sequence ID" value="KAK3198838.1"/>
    <property type="molecule type" value="Genomic_DNA"/>
</dbReference>
<dbReference type="InterPro" id="IPR011990">
    <property type="entry name" value="TPR-like_helical_dom_sf"/>
</dbReference>
<comment type="similarity">
    <text evidence="2">Belongs to the crooked-neck family.</text>
</comment>
<dbReference type="GO" id="GO:0071014">
    <property type="term" value="C:post-mRNA release spliceosomal complex"/>
    <property type="evidence" value="ECO:0007669"/>
    <property type="project" value="TreeGrafter"/>
</dbReference>
<protein>
    <recommendedName>
        <fullName evidence="9">Suppressor of forked domain-containing protein</fullName>
    </recommendedName>
</protein>
<evidence type="ECO:0008006" key="9">
    <source>
        <dbReference type="Google" id="ProtNLM"/>
    </source>
</evidence>
<dbReference type="AlphaFoldDB" id="A0AAE0A129"/>
<accession>A0AAE0A129</accession>
<dbReference type="GO" id="GO:0071007">
    <property type="term" value="C:U2-type catalytic step 2 spliceosome"/>
    <property type="evidence" value="ECO:0007669"/>
    <property type="project" value="TreeGrafter"/>
</dbReference>
<dbReference type="PANTHER" id="PTHR11246">
    <property type="entry name" value="PRE-MRNA SPLICING FACTOR"/>
    <property type="match status" value="1"/>
</dbReference>
<dbReference type="Pfam" id="PF23240">
    <property type="entry name" value="HAT_PRP39_N"/>
    <property type="match status" value="1"/>
</dbReference>
<comment type="caution">
    <text evidence="7">The sequence shown here is derived from an EMBL/GenBank/DDBJ whole genome shotgun (WGS) entry which is preliminary data.</text>
</comment>
<evidence type="ECO:0000256" key="2">
    <source>
        <dbReference type="ARBA" id="ARBA00008644"/>
    </source>
</evidence>
<keyword evidence="5" id="KW-0508">mRNA splicing</keyword>
<organism evidence="7 8">
    <name type="scientific">Dipteronia sinensis</name>
    <dbReference type="NCBI Taxonomy" id="43782"/>
    <lineage>
        <taxon>Eukaryota</taxon>
        <taxon>Viridiplantae</taxon>
        <taxon>Streptophyta</taxon>
        <taxon>Embryophyta</taxon>
        <taxon>Tracheophyta</taxon>
        <taxon>Spermatophyta</taxon>
        <taxon>Magnoliopsida</taxon>
        <taxon>eudicotyledons</taxon>
        <taxon>Gunneridae</taxon>
        <taxon>Pentapetalae</taxon>
        <taxon>rosids</taxon>
        <taxon>malvids</taxon>
        <taxon>Sapindales</taxon>
        <taxon>Sapindaceae</taxon>
        <taxon>Hippocastanoideae</taxon>
        <taxon>Acereae</taxon>
        <taxon>Dipteronia</taxon>
    </lineage>
</organism>
<evidence type="ECO:0000256" key="6">
    <source>
        <dbReference type="ARBA" id="ARBA00023242"/>
    </source>
</evidence>
<evidence type="ECO:0000256" key="4">
    <source>
        <dbReference type="ARBA" id="ARBA00022737"/>
    </source>
</evidence>
<dbReference type="Proteomes" id="UP001281410">
    <property type="component" value="Unassembled WGS sequence"/>
</dbReference>
<dbReference type="GO" id="GO:0000974">
    <property type="term" value="C:Prp19 complex"/>
    <property type="evidence" value="ECO:0007669"/>
    <property type="project" value="TreeGrafter"/>
</dbReference>
<proteinExistence type="inferred from homology"/>
<evidence type="ECO:0000256" key="5">
    <source>
        <dbReference type="ARBA" id="ARBA00023187"/>
    </source>
</evidence>
<evidence type="ECO:0000313" key="8">
    <source>
        <dbReference type="Proteomes" id="UP001281410"/>
    </source>
</evidence>
<name>A0AAE0A129_9ROSI</name>